<accession>A0A2A2SAG3</accession>
<reference evidence="2" key="1">
    <citation type="submission" date="2017-09" db="EMBL/GenBank/DDBJ databases">
        <authorList>
            <person name="Feng G."/>
            <person name="Zhu H."/>
        </authorList>
    </citation>
    <scope>NUCLEOTIDE SEQUENCE [LARGE SCALE GENOMIC DNA]</scope>
    <source>
        <strain evidence="2">1PNM-20</strain>
    </source>
</reference>
<protein>
    <submittedName>
        <fullName evidence="1">Uncharacterized protein</fullName>
    </submittedName>
</protein>
<gene>
    <name evidence="1" type="ORF">CKY28_17975</name>
</gene>
<name>A0A2A2SAG3_9SPHN</name>
<evidence type="ECO:0000313" key="1">
    <source>
        <dbReference type="EMBL" id="PAX06294.1"/>
    </source>
</evidence>
<organism evidence="1 2">
    <name type="scientific">Sphingomonas lenta</name>
    <dbReference type="NCBI Taxonomy" id="1141887"/>
    <lineage>
        <taxon>Bacteria</taxon>
        <taxon>Pseudomonadati</taxon>
        <taxon>Pseudomonadota</taxon>
        <taxon>Alphaproteobacteria</taxon>
        <taxon>Sphingomonadales</taxon>
        <taxon>Sphingomonadaceae</taxon>
        <taxon>Sphingomonas</taxon>
    </lineage>
</organism>
<dbReference type="AlphaFoldDB" id="A0A2A2SAG3"/>
<proteinExistence type="predicted"/>
<sequence length="172" mass="19631">MTGADGLSETEDKALNKRVLTFILRAGLFWNNQPYVESWVGEDGIFYHHGSLSAGEHFFQFLRSIGVLFDEGRRHRFVIRSDAISHYADFLIDSGFEIERAVDALVAVGGETWLCTSRESFQAKYYDEPEGSGPFDLRPLMRDLARLGYAHESNGQYRWSPTMEPILKAHHL</sequence>
<comment type="caution">
    <text evidence="1">The sequence shown here is derived from an EMBL/GenBank/DDBJ whole genome shotgun (WGS) entry which is preliminary data.</text>
</comment>
<dbReference type="EMBL" id="NSLI01000009">
    <property type="protein sequence ID" value="PAX06294.1"/>
    <property type="molecule type" value="Genomic_DNA"/>
</dbReference>
<dbReference type="RefSeq" id="WP_095999776.1">
    <property type="nucleotide sequence ID" value="NZ_NSLI01000009.1"/>
</dbReference>
<evidence type="ECO:0000313" key="2">
    <source>
        <dbReference type="Proteomes" id="UP000218151"/>
    </source>
</evidence>
<dbReference type="Proteomes" id="UP000218151">
    <property type="component" value="Unassembled WGS sequence"/>
</dbReference>
<keyword evidence="2" id="KW-1185">Reference proteome</keyword>